<dbReference type="NCBIfam" id="TIGR00172">
    <property type="entry name" value="maf"/>
    <property type="match status" value="1"/>
</dbReference>
<dbReference type="GO" id="GO:0036221">
    <property type="term" value="F:UTP diphosphatase activity"/>
    <property type="evidence" value="ECO:0007669"/>
    <property type="project" value="RHEA"/>
</dbReference>
<dbReference type="InterPro" id="IPR003697">
    <property type="entry name" value="Maf-like"/>
</dbReference>
<accession>B6G1F1</accession>
<dbReference type="EMBL" id="ABWP01000073">
    <property type="protein sequence ID" value="EEA84417.1"/>
    <property type="molecule type" value="Genomic_DNA"/>
</dbReference>
<evidence type="ECO:0000256" key="5">
    <source>
        <dbReference type="ARBA" id="ARBA00023080"/>
    </source>
</evidence>
<dbReference type="PANTHER" id="PTHR43213">
    <property type="entry name" value="BIFUNCTIONAL DTTP/UTP PYROPHOSPHATASE/METHYLTRANSFERASE PROTEIN-RELATED"/>
    <property type="match status" value="1"/>
</dbReference>
<dbReference type="RefSeq" id="WP_006440819.1">
    <property type="nucleotide sequence ID" value="NZ_DS995359.1"/>
</dbReference>
<gene>
    <name evidence="7" type="primary">maf</name>
    <name evidence="7" type="ORF">CLOHIR_01958</name>
</gene>
<dbReference type="eggNOG" id="COG0424">
    <property type="taxonomic scope" value="Bacteria"/>
</dbReference>
<dbReference type="Gene3D" id="3.90.950.10">
    <property type="match status" value="1"/>
</dbReference>
<dbReference type="HOGENOM" id="CLU_040416_0_0_9"/>
<evidence type="ECO:0000256" key="4">
    <source>
        <dbReference type="ARBA" id="ARBA00022801"/>
    </source>
</evidence>
<dbReference type="CDD" id="cd00555">
    <property type="entry name" value="Maf"/>
    <property type="match status" value="1"/>
</dbReference>
<feature type="site" description="Important for substrate specificity" evidence="6">
    <location>
        <position position="11"/>
    </location>
</feature>
<dbReference type="Pfam" id="PF02545">
    <property type="entry name" value="Maf"/>
    <property type="match status" value="1"/>
</dbReference>
<proteinExistence type="inferred from homology"/>
<keyword evidence="5 6" id="KW-0546">Nucleotide metabolism</keyword>
<comment type="caution">
    <text evidence="7">The sequence shown here is derived from an EMBL/GenBank/DDBJ whole genome shotgun (WGS) entry which is preliminary data.</text>
</comment>
<comment type="catalytic activity">
    <reaction evidence="6">
        <text>dTTP + H2O = dTMP + diphosphate + H(+)</text>
        <dbReference type="Rhea" id="RHEA:28534"/>
        <dbReference type="ChEBI" id="CHEBI:15377"/>
        <dbReference type="ChEBI" id="CHEBI:15378"/>
        <dbReference type="ChEBI" id="CHEBI:33019"/>
        <dbReference type="ChEBI" id="CHEBI:37568"/>
        <dbReference type="ChEBI" id="CHEBI:63528"/>
        <dbReference type="EC" id="3.6.1.9"/>
    </reaction>
</comment>
<evidence type="ECO:0000256" key="2">
    <source>
        <dbReference type="ARBA" id="ARBA00004496"/>
    </source>
</evidence>
<dbReference type="HAMAP" id="MF_00528">
    <property type="entry name" value="Maf"/>
    <property type="match status" value="1"/>
</dbReference>
<sequence length="199" mass="22309">MKIVLASGSPRRKEILENMNLKFDIIKSEIEETIVENESPEELVKRLSYEKAHDIASKNLDSIVIGADTMVVLNNNVLGKPKDEDEAFNMLKQMSGKEHDVITGISILCLGLKKEINDYCVSKVKFKNLSDEEIYSYIRTGECMDKAGAYGIQGLGGLLVEYIKGDYFNIVGFPISSAAEILKNDFDIDIFKLNEGRFV</sequence>
<feature type="active site" description="Proton acceptor" evidence="6">
    <location>
        <position position="68"/>
    </location>
</feature>
<dbReference type="GO" id="GO:0009117">
    <property type="term" value="P:nucleotide metabolic process"/>
    <property type="evidence" value="ECO:0007669"/>
    <property type="project" value="UniProtKB-KW"/>
</dbReference>
<feature type="site" description="Important for substrate specificity" evidence="6">
    <location>
        <position position="153"/>
    </location>
</feature>
<dbReference type="FunFam" id="3.90.950.10:FF:000005">
    <property type="entry name" value="7-methyl-GTP pyrophosphatase"/>
    <property type="match status" value="1"/>
</dbReference>
<evidence type="ECO:0000256" key="6">
    <source>
        <dbReference type="HAMAP-Rule" id="MF_00528"/>
    </source>
</evidence>
<name>B6G1F1_PEPHT</name>
<dbReference type="Proteomes" id="UP000003178">
    <property type="component" value="Unassembled WGS sequence"/>
</dbReference>
<dbReference type="InterPro" id="IPR029001">
    <property type="entry name" value="ITPase-like_fam"/>
</dbReference>
<dbReference type="AlphaFoldDB" id="B6G1F1"/>
<dbReference type="GO" id="GO:0005737">
    <property type="term" value="C:cytoplasm"/>
    <property type="evidence" value="ECO:0007669"/>
    <property type="project" value="UniProtKB-SubCell"/>
</dbReference>
<dbReference type="STRING" id="500633.CLOHIR_01958"/>
<keyword evidence="4 6" id="KW-0378">Hydrolase</keyword>
<dbReference type="PANTHER" id="PTHR43213:SF5">
    <property type="entry name" value="BIFUNCTIONAL DTTP_UTP PYROPHOSPHATASE_METHYLTRANSFERASE PROTEIN-RELATED"/>
    <property type="match status" value="1"/>
</dbReference>
<evidence type="ECO:0000313" key="7">
    <source>
        <dbReference type="EMBL" id="EEA84417.1"/>
    </source>
</evidence>
<evidence type="ECO:0000313" key="8">
    <source>
        <dbReference type="Proteomes" id="UP000003178"/>
    </source>
</evidence>
<organism evidence="7 8">
    <name type="scientific">Peptacetobacter hiranonis (strain DSM 13275 / JCM 10541 / KCTC 15199 / TO-931)</name>
    <name type="common">Clostridium hiranonis</name>
    <dbReference type="NCBI Taxonomy" id="500633"/>
    <lineage>
        <taxon>Bacteria</taxon>
        <taxon>Bacillati</taxon>
        <taxon>Bacillota</taxon>
        <taxon>Clostridia</taxon>
        <taxon>Peptostreptococcales</taxon>
        <taxon>Peptostreptococcaceae</taxon>
        <taxon>Peptacetobacter</taxon>
    </lineage>
</organism>
<feature type="site" description="Important for substrate specificity" evidence="6">
    <location>
        <position position="69"/>
    </location>
</feature>
<dbReference type="SUPFAM" id="SSF52972">
    <property type="entry name" value="ITPase-like"/>
    <property type="match status" value="1"/>
</dbReference>
<dbReference type="GO" id="GO:0036218">
    <property type="term" value="F:dTTP diphosphatase activity"/>
    <property type="evidence" value="ECO:0007669"/>
    <property type="project" value="RHEA"/>
</dbReference>
<comment type="catalytic activity">
    <reaction evidence="6">
        <text>UTP + H2O = UMP + diphosphate + H(+)</text>
        <dbReference type="Rhea" id="RHEA:29395"/>
        <dbReference type="ChEBI" id="CHEBI:15377"/>
        <dbReference type="ChEBI" id="CHEBI:15378"/>
        <dbReference type="ChEBI" id="CHEBI:33019"/>
        <dbReference type="ChEBI" id="CHEBI:46398"/>
        <dbReference type="ChEBI" id="CHEBI:57865"/>
        <dbReference type="EC" id="3.6.1.9"/>
    </reaction>
</comment>
<reference evidence="7 8" key="1">
    <citation type="submission" date="2008-09" db="EMBL/GenBank/DDBJ databases">
        <authorList>
            <person name="Fulton L."/>
            <person name="Clifton S."/>
            <person name="Fulton B."/>
            <person name="Xu J."/>
            <person name="Minx P."/>
            <person name="Pepin K.H."/>
            <person name="Johnson M."/>
            <person name="Thiruvilangam P."/>
            <person name="Bhonagiri V."/>
            <person name="Nash W.E."/>
            <person name="Mardis E.R."/>
            <person name="Wilson R.K."/>
        </authorList>
    </citation>
    <scope>NUCLEOTIDE SEQUENCE [LARGE SCALE GENOMIC DNA]</scope>
    <source>
        <strain evidence="7 8">DSM 13275</strain>
    </source>
</reference>
<dbReference type="OrthoDB" id="9807767at2"/>
<keyword evidence="3 6" id="KW-0963">Cytoplasm</keyword>
<protein>
    <recommendedName>
        <fullName evidence="6">dTTP/UTP pyrophosphatase</fullName>
        <shortName evidence="6">dTTPase/UTPase</shortName>
        <ecNumber evidence="6">3.6.1.9</ecNumber>
    </recommendedName>
    <alternativeName>
        <fullName evidence="6">Nucleoside triphosphate pyrophosphatase</fullName>
    </alternativeName>
    <alternativeName>
        <fullName evidence="6">Nucleotide pyrophosphatase</fullName>
        <shortName evidence="6">Nucleotide PPase</shortName>
    </alternativeName>
</protein>
<comment type="caution">
    <text evidence="6">Lacks conserved residue(s) required for the propagation of feature annotation.</text>
</comment>
<comment type="similarity">
    <text evidence="6">Belongs to the Maf family. YhdE subfamily.</text>
</comment>
<comment type="cofactor">
    <cofactor evidence="1 6">
        <name>a divalent metal cation</name>
        <dbReference type="ChEBI" id="CHEBI:60240"/>
    </cofactor>
</comment>
<dbReference type="EC" id="3.6.1.9" evidence="6"/>
<keyword evidence="8" id="KW-1185">Reference proteome</keyword>
<comment type="subcellular location">
    <subcellularLocation>
        <location evidence="2 6">Cytoplasm</location>
    </subcellularLocation>
</comment>
<evidence type="ECO:0000256" key="1">
    <source>
        <dbReference type="ARBA" id="ARBA00001968"/>
    </source>
</evidence>
<reference evidence="7 8" key="2">
    <citation type="submission" date="2008-10" db="EMBL/GenBank/DDBJ databases">
        <title>Draft genome sequence of Clostridium hiranonis (DSM 13275).</title>
        <authorList>
            <person name="Sudarsanam P."/>
            <person name="Ley R."/>
            <person name="Guruge J."/>
            <person name="Turnbaugh P.J."/>
            <person name="Mahowald M."/>
            <person name="Liep D."/>
            <person name="Gordon J."/>
        </authorList>
    </citation>
    <scope>NUCLEOTIDE SEQUENCE [LARGE SCALE GENOMIC DNA]</scope>
    <source>
        <strain evidence="7 8">DSM 13275</strain>
    </source>
</reference>
<dbReference type="PIRSF" id="PIRSF006305">
    <property type="entry name" value="Maf"/>
    <property type="match status" value="1"/>
</dbReference>
<comment type="function">
    <text evidence="6">Nucleoside triphosphate pyrophosphatase that hydrolyzes dTTP and UTP. May have a dual role in cell division arrest and in preventing the incorporation of modified nucleotides into cellular nucleic acids.</text>
</comment>
<evidence type="ECO:0000256" key="3">
    <source>
        <dbReference type="ARBA" id="ARBA00022490"/>
    </source>
</evidence>